<keyword evidence="5" id="KW-1185">Reference proteome</keyword>
<dbReference type="Pfam" id="PF02298">
    <property type="entry name" value="Cu_bind_like"/>
    <property type="match status" value="1"/>
</dbReference>
<dbReference type="Proteomes" id="UP001642360">
    <property type="component" value="Unassembled WGS sequence"/>
</dbReference>
<sequence length="187" mass="20691">MTSVFFGDGCSYIAEETFFFHQRLNIFFFCRADFDFEFEFHNVMQVSRREYDSCTANQPFKAFTDGPAIVNLIEEGISYFICSVSNYCYLGQKFSVIVHENTPSSAPNSSPLPSSVPISQSKPPRDQRGVVVSTPTSNSYDSLAPDSLDWPVSLMHMSSAGVGCNGVLFGWASALCLVALVVFARLL</sequence>
<dbReference type="Gene3D" id="2.60.40.420">
    <property type="entry name" value="Cupredoxins - blue copper proteins"/>
    <property type="match status" value="1"/>
</dbReference>
<keyword evidence="2" id="KW-1133">Transmembrane helix</keyword>
<name>A0ABC8UJ47_9AQUA</name>
<feature type="transmembrane region" description="Helical" evidence="2">
    <location>
        <begin position="168"/>
        <end position="186"/>
    </location>
</feature>
<reference evidence="4 5" key="1">
    <citation type="submission" date="2024-02" db="EMBL/GenBank/DDBJ databases">
        <authorList>
            <person name="Vignale AGUSTIN F."/>
            <person name="Sosa J E."/>
            <person name="Modenutti C."/>
        </authorList>
    </citation>
    <scope>NUCLEOTIDE SEQUENCE [LARGE SCALE GENOMIC DNA]</scope>
</reference>
<feature type="domain" description="Phytocyanin" evidence="3">
    <location>
        <begin position="1"/>
        <end position="100"/>
    </location>
</feature>
<dbReference type="SUPFAM" id="SSF49503">
    <property type="entry name" value="Cupredoxins"/>
    <property type="match status" value="1"/>
</dbReference>
<evidence type="ECO:0000256" key="2">
    <source>
        <dbReference type="SAM" id="Phobius"/>
    </source>
</evidence>
<keyword evidence="2" id="KW-0472">Membrane</keyword>
<dbReference type="PANTHER" id="PTHR33021:SF288">
    <property type="entry name" value="OS03G0648500 PROTEIN"/>
    <property type="match status" value="1"/>
</dbReference>
<dbReference type="AlphaFoldDB" id="A0ABC8UJ47"/>
<evidence type="ECO:0000313" key="5">
    <source>
        <dbReference type="Proteomes" id="UP001642360"/>
    </source>
</evidence>
<accession>A0ABC8UJ47</accession>
<dbReference type="InterPro" id="IPR003245">
    <property type="entry name" value="Phytocyanin_dom"/>
</dbReference>
<evidence type="ECO:0000313" key="4">
    <source>
        <dbReference type="EMBL" id="CAK9180952.1"/>
    </source>
</evidence>
<gene>
    <name evidence="4" type="ORF">ILEXP_LOCUS50976</name>
</gene>
<dbReference type="EMBL" id="CAUOFW020007880">
    <property type="protein sequence ID" value="CAK9180952.1"/>
    <property type="molecule type" value="Genomic_DNA"/>
</dbReference>
<feature type="compositionally biased region" description="Low complexity" evidence="1">
    <location>
        <begin position="105"/>
        <end position="121"/>
    </location>
</feature>
<comment type="caution">
    <text evidence="4">The sequence shown here is derived from an EMBL/GenBank/DDBJ whole genome shotgun (WGS) entry which is preliminary data.</text>
</comment>
<feature type="region of interest" description="Disordered" evidence="1">
    <location>
        <begin position="105"/>
        <end position="139"/>
    </location>
</feature>
<keyword evidence="2" id="KW-0812">Transmembrane</keyword>
<proteinExistence type="predicted"/>
<dbReference type="PANTHER" id="PTHR33021">
    <property type="entry name" value="BLUE COPPER PROTEIN"/>
    <property type="match status" value="1"/>
</dbReference>
<evidence type="ECO:0000259" key="3">
    <source>
        <dbReference type="PROSITE" id="PS51485"/>
    </source>
</evidence>
<dbReference type="PROSITE" id="PS51485">
    <property type="entry name" value="PHYTOCYANIN"/>
    <property type="match status" value="1"/>
</dbReference>
<organism evidence="4 5">
    <name type="scientific">Ilex paraguariensis</name>
    <name type="common">yerba mate</name>
    <dbReference type="NCBI Taxonomy" id="185542"/>
    <lineage>
        <taxon>Eukaryota</taxon>
        <taxon>Viridiplantae</taxon>
        <taxon>Streptophyta</taxon>
        <taxon>Embryophyta</taxon>
        <taxon>Tracheophyta</taxon>
        <taxon>Spermatophyta</taxon>
        <taxon>Magnoliopsida</taxon>
        <taxon>eudicotyledons</taxon>
        <taxon>Gunneridae</taxon>
        <taxon>Pentapetalae</taxon>
        <taxon>asterids</taxon>
        <taxon>campanulids</taxon>
        <taxon>Aquifoliales</taxon>
        <taxon>Aquifoliaceae</taxon>
        <taxon>Ilex</taxon>
    </lineage>
</organism>
<dbReference type="InterPro" id="IPR039391">
    <property type="entry name" value="Phytocyanin-like"/>
</dbReference>
<protein>
    <recommendedName>
        <fullName evidence="3">Phytocyanin domain-containing protein</fullName>
    </recommendedName>
</protein>
<evidence type="ECO:0000256" key="1">
    <source>
        <dbReference type="SAM" id="MobiDB-lite"/>
    </source>
</evidence>
<dbReference type="InterPro" id="IPR008972">
    <property type="entry name" value="Cupredoxin"/>
</dbReference>